<keyword evidence="1" id="KW-0732">Signal</keyword>
<feature type="signal peptide" evidence="1">
    <location>
        <begin position="1"/>
        <end position="18"/>
    </location>
</feature>
<dbReference type="Proteomes" id="UP001327027">
    <property type="component" value="Unassembled WGS sequence"/>
</dbReference>
<sequence>MKNSITILFILILFQSCASQSNTDATIDLIKRVETDLTTRVHIEGDSTWSIEERMKHYGIPGVSIAVIHPDFPILEDRYLNQKPPGLIPELFAPGIVSTKEHLETEVLFLPDMTELSFTRSGGQYKEPTWFVMQYKKNGWSRKSIPLADIDQYKERFSPNVSEIKSFEPFKDIPIVGFTISAKGTYYFYVLDFKDGSGYMSYSRLIDGKYEEPQKLSKAINRGKYIAHPFIAPDESYLLWDAEIEGENTPDIYISFRKKDGSWGEAINMGDKINSAFYEQRPKVTPDGKYLFFWKGDVKVREDGSRYVIGNPYWVDAQIIENLRPQ</sequence>
<proteinExistence type="predicted"/>
<name>A0ABU5ZX55_9FLAO</name>
<reference evidence="2 3" key="1">
    <citation type="journal article" date="2013" name="Int. J. Syst. Evol. Microbiol.">
        <title>Aquimarina gracilis sp. nov., isolated from the gut microflora of a mussel, Mytilus coruscus, and emended description of Aquimarina spongiae.</title>
        <authorList>
            <person name="Park S.C."/>
            <person name="Choe H.N."/>
            <person name="Baik K.S."/>
            <person name="Seong C.N."/>
        </authorList>
    </citation>
    <scope>NUCLEOTIDE SEQUENCE [LARGE SCALE GENOMIC DNA]</scope>
    <source>
        <strain evidence="2 3">PSC32</strain>
    </source>
</reference>
<feature type="chain" id="PRO_5046394090" description="WD40 repeat protein" evidence="1">
    <location>
        <begin position="19"/>
        <end position="326"/>
    </location>
</feature>
<dbReference type="PROSITE" id="PS51257">
    <property type="entry name" value="PROKAR_LIPOPROTEIN"/>
    <property type="match status" value="1"/>
</dbReference>
<evidence type="ECO:0000313" key="2">
    <source>
        <dbReference type="EMBL" id="MEB3346428.1"/>
    </source>
</evidence>
<keyword evidence="3" id="KW-1185">Reference proteome</keyword>
<protein>
    <recommendedName>
        <fullName evidence="4">WD40 repeat protein</fullName>
    </recommendedName>
</protein>
<evidence type="ECO:0000256" key="1">
    <source>
        <dbReference type="SAM" id="SignalP"/>
    </source>
</evidence>
<evidence type="ECO:0000313" key="3">
    <source>
        <dbReference type="Proteomes" id="UP001327027"/>
    </source>
</evidence>
<gene>
    <name evidence="2" type="ORF">U6A24_13205</name>
</gene>
<dbReference type="EMBL" id="JAYKLX010000006">
    <property type="protein sequence ID" value="MEB3346428.1"/>
    <property type="molecule type" value="Genomic_DNA"/>
</dbReference>
<organism evidence="2 3">
    <name type="scientific">Aquimarina gracilis</name>
    <dbReference type="NCBI Taxonomy" id="874422"/>
    <lineage>
        <taxon>Bacteria</taxon>
        <taxon>Pseudomonadati</taxon>
        <taxon>Bacteroidota</taxon>
        <taxon>Flavobacteriia</taxon>
        <taxon>Flavobacteriales</taxon>
        <taxon>Flavobacteriaceae</taxon>
        <taxon>Aquimarina</taxon>
    </lineage>
</organism>
<accession>A0ABU5ZX55</accession>
<evidence type="ECO:0008006" key="4">
    <source>
        <dbReference type="Google" id="ProtNLM"/>
    </source>
</evidence>
<dbReference type="SUPFAM" id="SSF82171">
    <property type="entry name" value="DPP6 N-terminal domain-like"/>
    <property type="match status" value="1"/>
</dbReference>
<comment type="caution">
    <text evidence="2">The sequence shown here is derived from an EMBL/GenBank/DDBJ whole genome shotgun (WGS) entry which is preliminary data.</text>
</comment>
<dbReference type="RefSeq" id="WP_324180458.1">
    <property type="nucleotide sequence ID" value="NZ_BAABAW010000006.1"/>
</dbReference>